<dbReference type="Pfam" id="PF00172">
    <property type="entry name" value="Zn_clus"/>
    <property type="match status" value="1"/>
</dbReference>
<keyword evidence="2" id="KW-0479">Metal-binding</keyword>
<feature type="domain" description="Zn(2)-C6 fungal-type" evidence="6">
    <location>
        <begin position="9"/>
        <end position="43"/>
    </location>
</feature>
<dbReference type="GO" id="GO:0005634">
    <property type="term" value="C:nucleus"/>
    <property type="evidence" value="ECO:0007669"/>
    <property type="project" value="UniProtKB-SubCell"/>
</dbReference>
<dbReference type="SMART" id="SM00066">
    <property type="entry name" value="GAL4"/>
    <property type="match status" value="1"/>
</dbReference>
<proteinExistence type="predicted"/>
<comment type="subcellular location">
    <subcellularLocation>
        <location evidence="1">Nucleus</location>
    </subcellularLocation>
</comment>
<dbReference type="PANTHER" id="PTHR47338:SF29">
    <property type="entry name" value="ZN(2)-C6 FUNGAL-TYPE DOMAIN-CONTAINING PROTEIN"/>
    <property type="match status" value="1"/>
</dbReference>
<dbReference type="EMBL" id="JARKIF010000035">
    <property type="protein sequence ID" value="KAJ7610480.1"/>
    <property type="molecule type" value="Genomic_DNA"/>
</dbReference>
<keyword evidence="8" id="KW-1185">Reference proteome</keyword>
<dbReference type="AlphaFoldDB" id="A0AAD7B5A4"/>
<evidence type="ECO:0000256" key="3">
    <source>
        <dbReference type="ARBA" id="ARBA00023015"/>
    </source>
</evidence>
<dbReference type="GO" id="GO:0006351">
    <property type="term" value="P:DNA-templated transcription"/>
    <property type="evidence" value="ECO:0007669"/>
    <property type="project" value="InterPro"/>
</dbReference>
<gene>
    <name evidence="7" type="ORF">FB45DRAFT_333977</name>
</gene>
<evidence type="ECO:0000313" key="8">
    <source>
        <dbReference type="Proteomes" id="UP001221142"/>
    </source>
</evidence>
<comment type="caution">
    <text evidence="7">The sequence shown here is derived from an EMBL/GenBank/DDBJ whole genome shotgun (WGS) entry which is preliminary data.</text>
</comment>
<dbReference type="InterPro" id="IPR036864">
    <property type="entry name" value="Zn2-C6_fun-type_DNA-bd_sf"/>
</dbReference>
<dbReference type="GO" id="GO:0003677">
    <property type="term" value="F:DNA binding"/>
    <property type="evidence" value="ECO:0007669"/>
    <property type="project" value="InterPro"/>
</dbReference>
<dbReference type="PANTHER" id="PTHR47338">
    <property type="entry name" value="ZN(II)2CYS6 TRANSCRIPTION FACTOR (EUROFUNG)-RELATED"/>
    <property type="match status" value="1"/>
</dbReference>
<evidence type="ECO:0000259" key="6">
    <source>
        <dbReference type="PROSITE" id="PS50048"/>
    </source>
</evidence>
<evidence type="ECO:0000256" key="5">
    <source>
        <dbReference type="ARBA" id="ARBA00023242"/>
    </source>
</evidence>
<sequence length="492" mass="53439">MLPSRKIKSCTNCRRRKIKCDGARPTCDQCVLRPPRSMAPCDYIPLHVPHSHETPAQMLATIGRLKERIDELEAQVPDFSKVYLAPPYPASGQGSSGTSSPLDSSSSLDEEPSTEFILDLLDSFFKHFCPSVYFFLDHREFRDSVHSAGSASSSTSAALLNAVCLWGAILSRSEHSDGDIDYTAYFLQSAIHSLPRELSGVGGRPAHARTLALTQAEILLSFYHLREGSCEQGRYRCAAATSLALGTRLHELPARSSAERVEYPAFPLSASSASVGLGEVSSDVGAKAFWAVVILNNYWVLADGGPSLISNHWSDVGTPGFLNPDTPPDLHLLAKSTILFERAVALSSAGFPDPMAFASLDSRLFNFQISLPALDASSSHSSIILLLTHAFTDLAILRLHARYTWTSAESQHNAFAAAHRIAAGIEGVQGGLEDRDPIFAPIYTTLATFLIAERRLLYDHQFNVDFEAPRKLAEVETLLGKVVGALTVLGVL</sequence>
<evidence type="ECO:0000256" key="4">
    <source>
        <dbReference type="ARBA" id="ARBA00023163"/>
    </source>
</evidence>
<keyword evidence="4" id="KW-0804">Transcription</keyword>
<organism evidence="7 8">
    <name type="scientific">Roridomyces roridus</name>
    <dbReference type="NCBI Taxonomy" id="1738132"/>
    <lineage>
        <taxon>Eukaryota</taxon>
        <taxon>Fungi</taxon>
        <taxon>Dikarya</taxon>
        <taxon>Basidiomycota</taxon>
        <taxon>Agaricomycotina</taxon>
        <taxon>Agaricomycetes</taxon>
        <taxon>Agaricomycetidae</taxon>
        <taxon>Agaricales</taxon>
        <taxon>Marasmiineae</taxon>
        <taxon>Mycenaceae</taxon>
        <taxon>Roridomyces</taxon>
    </lineage>
</organism>
<dbReference type="InterPro" id="IPR007219">
    <property type="entry name" value="XnlR_reg_dom"/>
</dbReference>
<reference evidence="7" key="1">
    <citation type="submission" date="2023-03" db="EMBL/GenBank/DDBJ databases">
        <title>Massive genome expansion in bonnet fungi (Mycena s.s.) driven by repeated elements and novel gene families across ecological guilds.</title>
        <authorList>
            <consortium name="Lawrence Berkeley National Laboratory"/>
            <person name="Harder C.B."/>
            <person name="Miyauchi S."/>
            <person name="Viragh M."/>
            <person name="Kuo A."/>
            <person name="Thoen E."/>
            <person name="Andreopoulos B."/>
            <person name="Lu D."/>
            <person name="Skrede I."/>
            <person name="Drula E."/>
            <person name="Henrissat B."/>
            <person name="Morin E."/>
            <person name="Kohler A."/>
            <person name="Barry K."/>
            <person name="LaButti K."/>
            <person name="Morin E."/>
            <person name="Salamov A."/>
            <person name="Lipzen A."/>
            <person name="Mereny Z."/>
            <person name="Hegedus B."/>
            <person name="Baldrian P."/>
            <person name="Stursova M."/>
            <person name="Weitz H."/>
            <person name="Taylor A."/>
            <person name="Grigoriev I.V."/>
            <person name="Nagy L.G."/>
            <person name="Martin F."/>
            <person name="Kauserud H."/>
        </authorList>
    </citation>
    <scope>NUCLEOTIDE SEQUENCE</scope>
    <source>
        <strain evidence="7">9284</strain>
    </source>
</reference>
<accession>A0AAD7B5A4</accession>
<dbReference type="PROSITE" id="PS50048">
    <property type="entry name" value="ZN2_CY6_FUNGAL_2"/>
    <property type="match status" value="1"/>
</dbReference>
<evidence type="ECO:0000256" key="2">
    <source>
        <dbReference type="ARBA" id="ARBA00022723"/>
    </source>
</evidence>
<keyword evidence="3" id="KW-0805">Transcription regulation</keyword>
<keyword evidence="5" id="KW-0539">Nucleus</keyword>
<evidence type="ECO:0000313" key="7">
    <source>
        <dbReference type="EMBL" id="KAJ7610480.1"/>
    </source>
</evidence>
<evidence type="ECO:0000256" key="1">
    <source>
        <dbReference type="ARBA" id="ARBA00004123"/>
    </source>
</evidence>
<dbReference type="CDD" id="cd00067">
    <property type="entry name" value="GAL4"/>
    <property type="match status" value="1"/>
</dbReference>
<dbReference type="InterPro" id="IPR001138">
    <property type="entry name" value="Zn2Cys6_DnaBD"/>
</dbReference>
<dbReference type="InterPro" id="IPR050815">
    <property type="entry name" value="TF_fung"/>
</dbReference>
<dbReference type="Proteomes" id="UP001221142">
    <property type="component" value="Unassembled WGS sequence"/>
</dbReference>
<name>A0AAD7B5A4_9AGAR</name>
<dbReference type="Pfam" id="PF04082">
    <property type="entry name" value="Fungal_trans"/>
    <property type="match status" value="1"/>
</dbReference>
<dbReference type="GO" id="GO:0000981">
    <property type="term" value="F:DNA-binding transcription factor activity, RNA polymerase II-specific"/>
    <property type="evidence" value="ECO:0007669"/>
    <property type="project" value="InterPro"/>
</dbReference>
<dbReference type="CDD" id="cd12148">
    <property type="entry name" value="fungal_TF_MHR"/>
    <property type="match status" value="1"/>
</dbReference>
<protein>
    <recommendedName>
        <fullName evidence="6">Zn(2)-C6 fungal-type domain-containing protein</fullName>
    </recommendedName>
</protein>
<dbReference type="SUPFAM" id="SSF57701">
    <property type="entry name" value="Zn2/Cys6 DNA-binding domain"/>
    <property type="match status" value="1"/>
</dbReference>
<dbReference type="GO" id="GO:0008270">
    <property type="term" value="F:zinc ion binding"/>
    <property type="evidence" value="ECO:0007669"/>
    <property type="project" value="InterPro"/>
</dbReference>
<dbReference type="Gene3D" id="4.10.240.10">
    <property type="entry name" value="Zn(2)-C6 fungal-type DNA-binding domain"/>
    <property type="match status" value="1"/>
</dbReference>